<evidence type="ECO:0000313" key="1">
    <source>
        <dbReference type="EMBL" id="KAJ2993110.1"/>
    </source>
</evidence>
<sequence>MNGLQSLDMWKASFHNPGPSELGLLNAIQNVGQLLSLPFCAGYCDRFGRRKALIASATIILAAVGLQGGAQNTPMFILARGLLGFGLALNITAAPLLIIELAYPSHAAPLVSIYNSLWGLGALSAAWITYGSFRISNDWAWRIPSLLQGTSSAIQIGLCSLIEESPRWLVSVDRTEEARALLIKYHANGDANDPVVASELEEIRAALRVEASSQKTTSQWSGNGLVSYYLTLILDSIGYKTQDTQTFINAMLTIWGLVVGIAFSLVVNRFKRRTLFLTSTAGCLVSYGIWTGLEAVYENSLDADGNGGDEVAARGVLAVIVLFGFFYAIGWGTLQVTYPLEILPFGLRARGLVLYNLFCALALIFNQYVNPIGIADAGWKFYIVYDVWILVELIVVYFFFVETGGTANLEQVAKILGAEDEGGAESKDGSVAEKATTIENVMDKKHA</sequence>
<dbReference type="EMBL" id="JAPDGR010000231">
    <property type="protein sequence ID" value="KAJ2993110.1"/>
    <property type="molecule type" value="Genomic_DNA"/>
</dbReference>
<gene>
    <name evidence="1" type="ORF">NUW58_g1942</name>
</gene>
<organism evidence="1 2">
    <name type="scientific">Xylaria curta</name>
    <dbReference type="NCBI Taxonomy" id="42375"/>
    <lineage>
        <taxon>Eukaryota</taxon>
        <taxon>Fungi</taxon>
        <taxon>Dikarya</taxon>
        <taxon>Ascomycota</taxon>
        <taxon>Pezizomycotina</taxon>
        <taxon>Sordariomycetes</taxon>
        <taxon>Xylariomycetidae</taxon>
        <taxon>Xylariales</taxon>
        <taxon>Xylariaceae</taxon>
        <taxon>Xylaria</taxon>
    </lineage>
</organism>
<name>A0ACC1PIH2_9PEZI</name>
<accession>A0ACC1PIH2</accession>
<dbReference type="Proteomes" id="UP001143856">
    <property type="component" value="Unassembled WGS sequence"/>
</dbReference>
<proteinExistence type="predicted"/>
<evidence type="ECO:0000313" key="2">
    <source>
        <dbReference type="Proteomes" id="UP001143856"/>
    </source>
</evidence>
<keyword evidence="2" id="KW-1185">Reference proteome</keyword>
<comment type="caution">
    <text evidence="1">The sequence shown here is derived from an EMBL/GenBank/DDBJ whole genome shotgun (WGS) entry which is preliminary data.</text>
</comment>
<reference evidence="1" key="1">
    <citation type="submission" date="2022-10" db="EMBL/GenBank/DDBJ databases">
        <title>Genome Sequence of Xylaria curta.</title>
        <authorList>
            <person name="Buettner E."/>
        </authorList>
    </citation>
    <scope>NUCLEOTIDE SEQUENCE</scope>
    <source>
        <strain evidence="1">Babe10</strain>
    </source>
</reference>
<protein>
    <submittedName>
        <fullName evidence="1">Uncharacterized protein</fullName>
    </submittedName>
</protein>